<dbReference type="EMBL" id="CP117834">
    <property type="protein sequence ID" value="WDF03321.1"/>
    <property type="molecule type" value="Genomic_DNA"/>
</dbReference>
<feature type="transmembrane region" description="Helical" evidence="6">
    <location>
        <begin position="18"/>
        <end position="38"/>
    </location>
</feature>
<evidence type="ECO:0000256" key="6">
    <source>
        <dbReference type="PIRNR" id="PIRNR018968"/>
    </source>
</evidence>
<feature type="transmembrane region" description="Helical" evidence="6">
    <location>
        <begin position="197"/>
        <end position="216"/>
    </location>
</feature>
<keyword evidence="4 6" id="KW-1133">Transmembrane helix</keyword>
<keyword evidence="2 6" id="KW-1003">Cell membrane</keyword>
<evidence type="ECO:0000259" key="7">
    <source>
        <dbReference type="Pfam" id="PF02687"/>
    </source>
</evidence>
<feature type="transmembrane region" description="Helical" evidence="6">
    <location>
        <begin position="154"/>
        <end position="176"/>
    </location>
</feature>
<dbReference type="InterPro" id="IPR003838">
    <property type="entry name" value="ABC3_permease_C"/>
</dbReference>
<dbReference type="PIRSF" id="PIRSF018968">
    <property type="entry name" value="ABC_permease_BceB"/>
    <property type="match status" value="1"/>
</dbReference>
<dbReference type="PANTHER" id="PTHR46795">
    <property type="entry name" value="ABC TRANSPORTER PERMEASE-RELATED-RELATED"/>
    <property type="match status" value="1"/>
</dbReference>
<evidence type="ECO:0000256" key="5">
    <source>
        <dbReference type="ARBA" id="ARBA00023136"/>
    </source>
</evidence>
<feature type="transmembrane region" description="Helical" evidence="6">
    <location>
        <begin position="552"/>
        <end position="574"/>
    </location>
</feature>
<feature type="transmembrane region" description="Helical" evidence="6">
    <location>
        <begin position="496"/>
        <end position="518"/>
    </location>
</feature>
<evidence type="ECO:0000313" key="8">
    <source>
        <dbReference type="EMBL" id="WDF03321.1"/>
    </source>
</evidence>
<proteinExistence type="inferred from homology"/>
<keyword evidence="9" id="KW-1185">Reference proteome</keyword>
<gene>
    <name evidence="8" type="ORF">PQ477_17780</name>
</gene>
<evidence type="ECO:0000256" key="1">
    <source>
        <dbReference type="ARBA" id="ARBA00004651"/>
    </source>
</evidence>
<dbReference type="Proteomes" id="UP001215143">
    <property type="component" value="Chromosome"/>
</dbReference>
<feature type="transmembrane region" description="Helical" evidence="6">
    <location>
        <begin position="287"/>
        <end position="312"/>
    </location>
</feature>
<evidence type="ECO:0000313" key="9">
    <source>
        <dbReference type="Proteomes" id="UP001215143"/>
    </source>
</evidence>
<dbReference type="InterPro" id="IPR027022">
    <property type="entry name" value="ABC_permease_BceB-typ"/>
</dbReference>
<comment type="subcellular location">
    <subcellularLocation>
        <location evidence="1 6">Cell membrane</location>
        <topology evidence="1 6">Multi-pass membrane protein</topology>
    </subcellularLocation>
</comment>
<feature type="domain" description="ABC3 transporter permease C-terminal" evidence="7">
    <location>
        <begin position="62"/>
        <end position="171"/>
    </location>
</feature>
<reference evidence="8 9" key="1">
    <citation type="submission" date="2023-02" db="EMBL/GenBank/DDBJ databases">
        <authorList>
            <person name="Liu G."/>
        </authorList>
    </citation>
    <scope>NUCLEOTIDE SEQUENCE [LARGE SCALE GENOMIC DNA]</scope>
    <source>
        <strain evidence="8 9">DSM 23008</strain>
    </source>
</reference>
<protein>
    <submittedName>
        <fullName evidence="8">ABC transporter permease</fullName>
    </submittedName>
</protein>
<accession>A0ABY7W416</accession>
<sequence>MTFADIARKNMKRNVKSYGLYIGSTIFSIIVYFTFVTLRYNDDILVASEQSRQLSSLITASTFILMVFVAIFILYSNSFFIKKRKKEMALYALLGIRKKTIGWMLFLENMTIGILSLVIGVGLGFVLSQFFLSLLMALMGLDFTLSFSFSFEAVLHTVLVFFVLFLVTSFQGYRVIYRFALIDLFHAEKKGEALPRARLLSSIIGILLLTTGYWMALQDLATSIVWRQLGIATPLVIIGLTVLGSYLLFRSVLVYLLHVIKRQIHWTWSGLNLLTVSQLLYRIKGNALTLTIIATLSATILTAGGAVFSMYYNVEKDVERYSPFTFMWEGPALEMDQEQVEYETSFVSKSARVMLGDHEFDYAVISESTFLTLSHQLEWEVTEELADDQMIIVDAFYDERWSANVETVQLQENDYDVISMYADALFNVRTMGGTALVLSDSQYDALEAEEKSYQAIQVGNYQNKVELSQELASSSEINQFSSAVQDYRDSMESSGVLMFVGSFLGLVFLAAMGSIIYFKLMTEVEEDKKAFTILHKVGVSKKDMKRSIRHQVGMIFVAPLLLGLLHGSVALTAFSKLLDLQLFVPVLLWMLAYTLIYIGYYVVTVQSVKKTIFTTFKGGTSK</sequence>
<name>A0ABY7W416_9BACI</name>
<evidence type="ECO:0000256" key="3">
    <source>
        <dbReference type="ARBA" id="ARBA00022692"/>
    </source>
</evidence>
<comment type="similarity">
    <text evidence="6">Belongs to the ABC-4 integral membrane protein family.</text>
</comment>
<feature type="transmembrane region" description="Helical" evidence="6">
    <location>
        <begin position="101"/>
        <end position="134"/>
    </location>
</feature>
<keyword evidence="5 6" id="KW-0472">Membrane</keyword>
<dbReference type="Pfam" id="PF02687">
    <property type="entry name" value="FtsX"/>
    <property type="match status" value="1"/>
</dbReference>
<feature type="transmembrane region" description="Helical" evidence="6">
    <location>
        <begin position="58"/>
        <end position="80"/>
    </location>
</feature>
<dbReference type="InterPro" id="IPR052536">
    <property type="entry name" value="ABC-4_Integral_Memb_Prot"/>
</dbReference>
<organism evidence="8 9">
    <name type="scientific">Shouchella hunanensis</name>
    <dbReference type="NCBI Taxonomy" id="766894"/>
    <lineage>
        <taxon>Bacteria</taxon>
        <taxon>Bacillati</taxon>
        <taxon>Bacillota</taxon>
        <taxon>Bacilli</taxon>
        <taxon>Bacillales</taxon>
        <taxon>Bacillaceae</taxon>
        <taxon>Shouchella</taxon>
    </lineage>
</organism>
<evidence type="ECO:0000256" key="2">
    <source>
        <dbReference type="ARBA" id="ARBA00022475"/>
    </source>
</evidence>
<keyword evidence="3 6" id="KW-0812">Transmembrane</keyword>
<feature type="transmembrane region" description="Helical" evidence="6">
    <location>
        <begin position="580"/>
        <end position="603"/>
    </location>
</feature>
<feature type="transmembrane region" description="Helical" evidence="6">
    <location>
        <begin position="236"/>
        <end position="257"/>
    </location>
</feature>
<dbReference type="PANTHER" id="PTHR46795:SF3">
    <property type="entry name" value="ABC TRANSPORTER PERMEASE"/>
    <property type="match status" value="1"/>
</dbReference>
<keyword evidence="6" id="KW-0813">Transport</keyword>
<evidence type="ECO:0000256" key="4">
    <source>
        <dbReference type="ARBA" id="ARBA00022989"/>
    </source>
</evidence>
<dbReference type="RefSeq" id="WP_274272596.1">
    <property type="nucleotide sequence ID" value="NZ_CP117834.1"/>
</dbReference>